<dbReference type="AlphaFoldDB" id="A0A918IYG8"/>
<evidence type="ECO:0000313" key="2">
    <source>
        <dbReference type="EMBL" id="GGW38807.1"/>
    </source>
</evidence>
<protein>
    <recommendedName>
        <fullName evidence="4">DoxX family protein</fullName>
    </recommendedName>
</protein>
<feature type="transmembrane region" description="Helical" evidence="1">
    <location>
        <begin position="85"/>
        <end position="106"/>
    </location>
</feature>
<dbReference type="EMBL" id="BMWP01000016">
    <property type="protein sequence ID" value="GGW38807.1"/>
    <property type="molecule type" value="Genomic_DNA"/>
</dbReference>
<evidence type="ECO:0008006" key="4">
    <source>
        <dbReference type="Google" id="ProtNLM"/>
    </source>
</evidence>
<evidence type="ECO:0000313" key="3">
    <source>
        <dbReference type="Proteomes" id="UP000634668"/>
    </source>
</evidence>
<gene>
    <name evidence="2" type="ORF">GCM10007383_24460</name>
</gene>
<accession>A0A918IYG8</accession>
<evidence type="ECO:0000256" key="1">
    <source>
        <dbReference type="SAM" id="Phobius"/>
    </source>
</evidence>
<keyword evidence="1" id="KW-0812">Transmembrane</keyword>
<reference evidence="2" key="2">
    <citation type="submission" date="2020-09" db="EMBL/GenBank/DDBJ databases">
        <authorList>
            <person name="Sun Q."/>
            <person name="Kim S."/>
        </authorList>
    </citation>
    <scope>NUCLEOTIDE SEQUENCE</scope>
    <source>
        <strain evidence="2">KCTC 12113</strain>
    </source>
</reference>
<sequence length="131" mass="14506">MDHLITNATELLLLLFLIITFVQSALDKMLDWKGNVVWLKGHFKNTLFQNQVPLLLITVLITELAAGVLCLLGMFMLIAEGGKTIAMAGAVLACILLLMLLLGQRIAKDYDGARTIAIYFIPTVFLVFLLQ</sequence>
<keyword evidence="3" id="KW-1185">Reference proteome</keyword>
<feature type="transmembrane region" description="Helical" evidence="1">
    <location>
        <begin position="112"/>
        <end position="130"/>
    </location>
</feature>
<proteinExistence type="predicted"/>
<reference evidence="2" key="1">
    <citation type="journal article" date="2014" name="Int. J. Syst. Evol. Microbiol.">
        <title>Complete genome sequence of Corynebacterium casei LMG S-19264T (=DSM 44701T), isolated from a smear-ripened cheese.</title>
        <authorList>
            <consortium name="US DOE Joint Genome Institute (JGI-PGF)"/>
            <person name="Walter F."/>
            <person name="Albersmeier A."/>
            <person name="Kalinowski J."/>
            <person name="Ruckert C."/>
        </authorList>
    </citation>
    <scope>NUCLEOTIDE SEQUENCE</scope>
    <source>
        <strain evidence="2">KCTC 12113</strain>
    </source>
</reference>
<organism evidence="2 3">
    <name type="scientific">Arenibacter certesii</name>
    <dbReference type="NCBI Taxonomy" id="228955"/>
    <lineage>
        <taxon>Bacteria</taxon>
        <taxon>Pseudomonadati</taxon>
        <taxon>Bacteroidota</taxon>
        <taxon>Flavobacteriia</taxon>
        <taxon>Flavobacteriales</taxon>
        <taxon>Flavobacteriaceae</taxon>
        <taxon>Arenibacter</taxon>
    </lineage>
</organism>
<dbReference type="RefSeq" id="WP_026813626.1">
    <property type="nucleotide sequence ID" value="NZ_BMWP01000016.1"/>
</dbReference>
<keyword evidence="1" id="KW-0472">Membrane</keyword>
<dbReference type="Proteomes" id="UP000634668">
    <property type="component" value="Unassembled WGS sequence"/>
</dbReference>
<name>A0A918IYG8_9FLAO</name>
<keyword evidence="1" id="KW-1133">Transmembrane helix</keyword>
<comment type="caution">
    <text evidence="2">The sequence shown here is derived from an EMBL/GenBank/DDBJ whole genome shotgun (WGS) entry which is preliminary data.</text>
</comment>
<feature type="transmembrane region" description="Helical" evidence="1">
    <location>
        <begin position="51"/>
        <end position="78"/>
    </location>
</feature>